<comment type="similarity">
    <text evidence="1">Belongs to the ArsC family.</text>
</comment>
<dbReference type="Proteomes" id="UP000195447">
    <property type="component" value="Unassembled WGS sequence"/>
</dbReference>
<name>A0A1Y4LWC5_9FIRM</name>
<dbReference type="NCBIfam" id="TIGR01617">
    <property type="entry name" value="arsC_related"/>
    <property type="match status" value="1"/>
</dbReference>
<dbReference type="GeneID" id="79875574"/>
<dbReference type="InterPro" id="IPR006504">
    <property type="entry name" value="Tscrpt_reg_Spx/MgsR"/>
</dbReference>
<organism evidence="2 3">
    <name type="scientific">Faecalitalea cylindroides</name>
    <dbReference type="NCBI Taxonomy" id="39483"/>
    <lineage>
        <taxon>Bacteria</taxon>
        <taxon>Bacillati</taxon>
        <taxon>Bacillota</taxon>
        <taxon>Erysipelotrichia</taxon>
        <taxon>Erysipelotrichales</taxon>
        <taxon>Erysipelotrichaceae</taxon>
        <taxon>Faecalitalea</taxon>
    </lineage>
</organism>
<proteinExistence type="inferred from homology"/>
<dbReference type="PANTHER" id="PTHR30041:SF8">
    <property type="entry name" value="PROTEIN YFFB"/>
    <property type="match status" value="1"/>
</dbReference>
<dbReference type="SUPFAM" id="SSF52833">
    <property type="entry name" value="Thioredoxin-like"/>
    <property type="match status" value="1"/>
</dbReference>
<dbReference type="InterPro" id="IPR006660">
    <property type="entry name" value="Arsenate_reductase-like"/>
</dbReference>
<evidence type="ECO:0000313" key="2">
    <source>
        <dbReference type="EMBL" id="OUP60915.1"/>
    </source>
</evidence>
<gene>
    <name evidence="2" type="ORF">B5F14_05030</name>
</gene>
<dbReference type="RefSeq" id="WP_087158544.1">
    <property type="nucleotide sequence ID" value="NZ_JAQLXC010000001.1"/>
</dbReference>
<dbReference type="InterPro" id="IPR036249">
    <property type="entry name" value="Thioredoxin-like_sf"/>
</dbReference>
<comment type="caution">
    <text evidence="2">The sequence shown here is derived from an EMBL/GenBank/DDBJ whole genome shotgun (WGS) entry which is preliminary data.</text>
</comment>
<sequence>MKTLFIGYPKCTTCKKAYAALCDLGIEAEYRNIKEENPTKEEIQGWIDKGISIDKLFNTSGMLYRELNVKEKRKTYTQEQLIDLLASDGMLVKRPIVIQEDKIIIGNKPNDYASLNKD</sequence>
<evidence type="ECO:0000313" key="3">
    <source>
        <dbReference type="Proteomes" id="UP000195447"/>
    </source>
</evidence>
<dbReference type="AlphaFoldDB" id="A0A1Y4LWC5"/>
<reference evidence="3" key="1">
    <citation type="submission" date="2017-04" db="EMBL/GenBank/DDBJ databases">
        <title>Function of individual gut microbiota members based on whole genome sequencing of pure cultures obtained from chicken caecum.</title>
        <authorList>
            <person name="Medvecky M."/>
            <person name="Cejkova D."/>
            <person name="Polansky O."/>
            <person name="Karasova D."/>
            <person name="Kubasova T."/>
            <person name="Cizek A."/>
            <person name="Rychlik I."/>
        </authorList>
    </citation>
    <scope>NUCLEOTIDE SEQUENCE [LARGE SCALE GENOMIC DNA]</scope>
    <source>
        <strain evidence="3">An178</strain>
    </source>
</reference>
<dbReference type="PROSITE" id="PS51353">
    <property type="entry name" value="ARSC"/>
    <property type="match status" value="1"/>
</dbReference>
<evidence type="ECO:0000256" key="1">
    <source>
        <dbReference type="PROSITE-ProRule" id="PRU01282"/>
    </source>
</evidence>
<dbReference type="EMBL" id="NFKM01000008">
    <property type="protein sequence ID" value="OUP60915.1"/>
    <property type="molecule type" value="Genomic_DNA"/>
</dbReference>
<protein>
    <submittedName>
        <fullName evidence="2">Glutaredoxin</fullName>
    </submittedName>
</protein>
<dbReference type="PANTHER" id="PTHR30041">
    <property type="entry name" value="ARSENATE REDUCTASE"/>
    <property type="match status" value="1"/>
</dbReference>
<keyword evidence="3" id="KW-1185">Reference proteome</keyword>
<accession>A0A1Y4LWC5</accession>
<dbReference type="Pfam" id="PF03960">
    <property type="entry name" value="ArsC"/>
    <property type="match status" value="1"/>
</dbReference>
<dbReference type="Gene3D" id="3.40.30.10">
    <property type="entry name" value="Glutaredoxin"/>
    <property type="match status" value="1"/>
</dbReference>